<dbReference type="Gene3D" id="1.20.1740.10">
    <property type="entry name" value="Amino acid/polyamine transporter I"/>
    <property type="match status" value="1"/>
</dbReference>
<accession>A0A176WM71</accession>
<evidence type="ECO:0000256" key="6">
    <source>
        <dbReference type="ARBA" id="ARBA00023136"/>
    </source>
</evidence>
<feature type="transmembrane region" description="Helical" evidence="8">
    <location>
        <begin position="361"/>
        <end position="382"/>
    </location>
</feature>
<evidence type="ECO:0000256" key="4">
    <source>
        <dbReference type="ARBA" id="ARBA00022970"/>
    </source>
</evidence>
<keyword evidence="11" id="KW-1185">Reference proteome</keyword>
<sequence length="520" mass="57573">MGSEEAKYSSVTGSEEKLDQQEQAKSEMQQKRSPFDGVESETGKLLDDDGRPMRTGNTWTATAHIITAVIGSGVLSLSWSFAQMGWIAGPLVLFSFALCTWYTSRLLADCYRYPHPVTGRRNYIYMDAVKVNVSARSHLICGIMQYSNLVGTSIGYTIATATSAVYEARIYKRKLSLGVIVAAGLHVAVQKSNCYHSHGRDSPCLASTTSYIAVFGVIQIFLSQIPNFGDLWWLSYVAAIMSFTYATIGLGLGISKAAEGGHSYGSVGGVRIGTDVTEAQKVWNIFAALGNMAFAYSFSMILIEIEDTIRSPPAENKQMKKATLWGTSVTTAFYMSVAIAGYLAFGDAAPGNLLTGFFSPYWLVDFANVCIVIHLIGAYQVYTQPVYQFAERWVARRWSKRSFHSRGYTVRLPGGSNFRLNWFRLTWRTIYVIITTIISMLLPFFNAVLGIIGALAFWPLTVYYPVVMYMNQHKIPRWSPTWIALHSLSFVTFLVSLAGLIGSVAGIVNDLSQVKPFEKI</sequence>
<protein>
    <recommendedName>
        <fullName evidence="9">Amino acid transporter transmembrane domain-containing protein</fullName>
    </recommendedName>
</protein>
<dbReference type="GO" id="GO:0006865">
    <property type="term" value="P:amino acid transport"/>
    <property type="evidence" value="ECO:0007669"/>
    <property type="project" value="UniProtKB-KW"/>
</dbReference>
<dbReference type="PANTHER" id="PTHR48017">
    <property type="entry name" value="OS05G0424000 PROTEIN-RELATED"/>
    <property type="match status" value="1"/>
</dbReference>
<feature type="domain" description="Amino acid transporter transmembrane" evidence="9">
    <location>
        <begin position="55"/>
        <end position="507"/>
    </location>
</feature>
<evidence type="ECO:0000313" key="11">
    <source>
        <dbReference type="Proteomes" id="UP000077202"/>
    </source>
</evidence>
<evidence type="ECO:0000256" key="7">
    <source>
        <dbReference type="SAM" id="MobiDB-lite"/>
    </source>
</evidence>
<proteinExistence type="predicted"/>
<comment type="subcellular location">
    <subcellularLocation>
        <location evidence="1">Membrane</location>
    </subcellularLocation>
</comment>
<dbReference type="AlphaFoldDB" id="A0A176WM71"/>
<dbReference type="Pfam" id="PF01490">
    <property type="entry name" value="Aa_trans"/>
    <property type="match status" value="1"/>
</dbReference>
<keyword evidence="3 8" id="KW-0812">Transmembrane</keyword>
<feature type="region of interest" description="Disordered" evidence="7">
    <location>
        <begin position="1"/>
        <end position="53"/>
    </location>
</feature>
<feature type="transmembrane region" description="Helical" evidence="8">
    <location>
        <begin position="61"/>
        <end position="79"/>
    </location>
</feature>
<name>A0A176WM71_MARPO</name>
<keyword evidence="6 8" id="KW-0472">Membrane</keyword>
<keyword evidence="5 8" id="KW-1133">Transmembrane helix</keyword>
<evidence type="ECO:0000256" key="3">
    <source>
        <dbReference type="ARBA" id="ARBA00022692"/>
    </source>
</evidence>
<evidence type="ECO:0000259" key="9">
    <source>
        <dbReference type="Pfam" id="PF01490"/>
    </source>
</evidence>
<comment type="caution">
    <text evidence="10">The sequence shown here is derived from an EMBL/GenBank/DDBJ whole genome shotgun (WGS) entry which is preliminary data.</text>
</comment>
<evidence type="ECO:0000313" key="10">
    <source>
        <dbReference type="EMBL" id="OAE34139.1"/>
    </source>
</evidence>
<feature type="transmembrane region" description="Helical" evidence="8">
    <location>
        <begin position="451"/>
        <end position="470"/>
    </location>
</feature>
<evidence type="ECO:0000256" key="1">
    <source>
        <dbReference type="ARBA" id="ARBA00004370"/>
    </source>
</evidence>
<feature type="transmembrane region" description="Helical" evidence="8">
    <location>
        <begin position="482"/>
        <end position="508"/>
    </location>
</feature>
<dbReference type="InterPro" id="IPR013057">
    <property type="entry name" value="AA_transpt_TM"/>
</dbReference>
<dbReference type="EMBL" id="LVLJ01000455">
    <property type="protein sequence ID" value="OAE34139.1"/>
    <property type="molecule type" value="Genomic_DNA"/>
</dbReference>
<feature type="transmembrane region" description="Helical" evidence="8">
    <location>
        <begin position="234"/>
        <end position="254"/>
    </location>
</feature>
<keyword evidence="4" id="KW-0029">Amino-acid transport</keyword>
<feature type="transmembrane region" description="Helical" evidence="8">
    <location>
        <begin position="205"/>
        <end position="222"/>
    </location>
</feature>
<gene>
    <name evidence="10" type="ORF">AXG93_2891s1670</name>
</gene>
<keyword evidence="2" id="KW-0813">Transport</keyword>
<feature type="transmembrane region" description="Helical" evidence="8">
    <location>
        <begin position="85"/>
        <end position="103"/>
    </location>
</feature>
<feature type="transmembrane region" description="Helical" evidence="8">
    <location>
        <begin position="425"/>
        <end position="445"/>
    </location>
</feature>
<dbReference type="GO" id="GO:0016020">
    <property type="term" value="C:membrane"/>
    <property type="evidence" value="ECO:0007669"/>
    <property type="project" value="UniProtKB-SubCell"/>
</dbReference>
<reference evidence="10" key="1">
    <citation type="submission" date="2016-03" db="EMBL/GenBank/DDBJ databases">
        <title>Mechanisms controlling the formation of the plant cell surface in tip-growing cells are functionally conserved among land plants.</title>
        <authorList>
            <person name="Honkanen S."/>
            <person name="Jones V.A."/>
            <person name="Morieri G."/>
            <person name="Champion C."/>
            <person name="Hetherington A.J."/>
            <person name="Kelly S."/>
            <person name="Saint-Marcoux D."/>
            <person name="Proust H."/>
            <person name="Prescott H."/>
            <person name="Dolan L."/>
        </authorList>
    </citation>
    <scope>NUCLEOTIDE SEQUENCE [LARGE SCALE GENOMIC DNA]</scope>
    <source>
        <tissue evidence="10">Whole gametophyte</tissue>
    </source>
</reference>
<feature type="transmembrane region" description="Helical" evidence="8">
    <location>
        <begin position="324"/>
        <end position="345"/>
    </location>
</feature>
<dbReference type="Proteomes" id="UP000077202">
    <property type="component" value="Unassembled WGS sequence"/>
</dbReference>
<feature type="compositionally biased region" description="Basic and acidic residues" evidence="7">
    <location>
        <begin position="14"/>
        <end position="34"/>
    </location>
</feature>
<organism evidence="10 11">
    <name type="scientific">Marchantia polymorpha subsp. ruderalis</name>
    <dbReference type="NCBI Taxonomy" id="1480154"/>
    <lineage>
        <taxon>Eukaryota</taxon>
        <taxon>Viridiplantae</taxon>
        <taxon>Streptophyta</taxon>
        <taxon>Embryophyta</taxon>
        <taxon>Marchantiophyta</taxon>
        <taxon>Marchantiopsida</taxon>
        <taxon>Marchantiidae</taxon>
        <taxon>Marchantiales</taxon>
        <taxon>Marchantiaceae</taxon>
        <taxon>Marchantia</taxon>
    </lineage>
</organism>
<feature type="compositionally biased region" description="Basic and acidic residues" evidence="7">
    <location>
        <begin position="41"/>
        <end position="52"/>
    </location>
</feature>
<evidence type="ECO:0000256" key="2">
    <source>
        <dbReference type="ARBA" id="ARBA00022448"/>
    </source>
</evidence>
<evidence type="ECO:0000256" key="8">
    <source>
        <dbReference type="SAM" id="Phobius"/>
    </source>
</evidence>
<evidence type="ECO:0000256" key="5">
    <source>
        <dbReference type="ARBA" id="ARBA00022989"/>
    </source>
</evidence>